<sequence length="542" mass="60811">MSRGRGRSPGWAAFDLRQRQKQGLEPEFDNDPYPPMPNTINYVAPSKDLVMRNGQSARSFSSVLQPSIDFPTLGDNSDYKRKIEAGNSSKKVGNKVVEENNIPALVKLKEIHGWADDTLIKDILAAVNNDIHQASTSLKAMVCSASSVDNKERNLAQLSSTFEDYVPEQNNMQADEDVSIERTTDLAELSSVLEDYLDDEKTEQTDEDVSTRKKLFHGTAHAKLVLGLMSVPVEPEWVEDDVYLNHRKDAIRMIRLASQHSRAGTNAFLRGDHYSAQQLSVKAQEEWMGAEKLNAKAAKEILSIRNSKNDVWKLDLHGLHASEAVHALEEHLRKIESQLLVNRSVSPNRVKPKSGIVRSPSLESLSCMDMDEVDKQQALSRQRQTVLQVITGERLICFVSPTGTGNHSRGQAALPAVVRSFLIENGYRFDEARPGVIAVRPKFRHREGFTESGAPDNIISFVSKQRDVQYELQRFLDVEGDSLNAIPWAFCLACFANCRHSVSNTCLEENTFCFTMYLKSVNEAVVLKVLKSPYLYIVDDFP</sequence>
<dbReference type="PANTHER" id="PTHR47812:SF2">
    <property type="entry name" value="SMR (SMALL MUTS RELATED) DOMAIN-CONTAINING PROTEIN"/>
    <property type="match status" value="1"/>
</dbReference>
<gene>
    <name evidence="3" type="ORF">HHK36_008906</name>
</gene>
<keyword evidence="4" id="KW-1185">Reference proteome</keyword>
<dbReference type="InterPro" id="IPR002625">
    <property type="entry name" value="Smr_dom"/>
</dbReference>
<reference evidence="3 4" key="1">
    <citation type="submission" date="2020-04" db="EMBL/GenBank/DDBJ databases">
        <title>Plant Genome Project.</title>
        <authorList>
            <person name="Zhang R.-G."/>
        </authorList>
    </citation>
    <scope>NUCLEOTIDE SEQUENCE [LARGE SCALE GENOMIC DNA]</scope>
    <source>
        <strain evidence="3">YNK0</strain>
        <tissue evidence="3">Leaf</tissue>
    </source>
</reference>
<evidence type="ECO:0000256" key="1">
    <source>
        <dbReference type="SAM" id="MobiDB-lite"/>
    </source>
</evidence>
<feature type="domain" description="Smr" evidence="2">
    <location>
        <begin position="314"/>
        <end position="442"/>
    </location>
</feature>
<protein>
    <recommendedName>
        <fullName evidence="2">Smr domain-containing protein</fullName>
    </recommendedName>
</protein>
<dbReference type="SMART" id="SM01162">
    <property type="entry name" value="DUF1771"/>
    <property type="match status" value="1"/>
</dbReference>
<dbReference type="AlphaFoldDB" id="A0A834ZC44"/>
<dbReference type="Pfam" id="PF08590">
    <property type="entry name" value="DUF1771"/>
    <property type="match status" value="1"/>
</dbReference>
<proteinExistence type="predicted"/>
<dbReference type="PANTHER" id="PTHR47812">
    <property type="entry name" value="SMR (SMALL MUTS RELATED) DOMAIN-CONTAINING PROTEIN"/>
    <property type="match status" value="1"/>
</dbReference>
<feature type="region of interest" description="Disordered" evidence="1">
    <location>
        <begin position="1"/>
        <end position="35"/>
    </location>
</feature>
<evidence type="ECO:0000259" key="2">
    <source>
        <dbReference type="PROSITE" id="PS50828"/>
    </source>
</evidence>
<evidence type="ECO:0000313" key="4">
    <source>
        <dbReference type="Proteomes" id="UP000655225"/>
    </source>
</evidence>
<name>A0A834ZC44_TETSI</name>
<dbReference type="InterPro" id="IPR013899">
    <property type="entry name" value="DUF1771"/>
</dbReference>
<dbReference type="PROSITE" id="PS50828">
    <property type="entry name" value="SMR"/>
    <property type="match status" value="1"/>
</dbReference>
<dbReference type="Proteomes" id="UP000655225">
    <property type="component" value="Unassembled WGS sequence"/>
</dbReference>
<dbReference type="InterPro" id="IPR036063">
    <property type="entry name" value="Smr_dom_sf"/>
</dbReference>
<dbReference type="OrthoDB" id="3231855at2759"/>
<evidence type="ECO:0000313" key="3">
    <source>
        <dbReference type="EMBL" id="KAF8404030.1"/>
    </source>
</evidence>
<dbReference type="Gene3D" id="3.30.1370.110">
    <property type="match status" value="1"/>
</dbReference>
<dbReference type="SUPFAM" id="SSF160443">
    <property type="entry name" value="SMR domain-like"/>
    <property type="match status" value="1"/>
</dbReference>
<dbReference type="EMBL" id="JABCRI010000006">
    <property type="protein sequence ID" value="KAF8404030.1"/>
    <property type="molecule type" value="Genomic_DNA"/>
</dbReference>
<comment type="caution">
    <text evidence="3">The sequence shown here is derived from an EMBL/GenBank/DDBJ whole genome shotgun (WGS) entry which is preliminary data.</text>
</comment>
<dbReference type="OMA" id="MNSWADD"/>
<dbReference type="SMART" id="SM00463">
    <property type="entry name" value="SMR"/>
    <property type="match status" value="1"/>
</dbReference>
<accession>A0A834ZC44</accession>
<organism evidence="3 4">
    <name type="scientific">Tetracentron sinense</name>
    <name type="common">Spur-leaf</name>
    <dbReference type="NCBI Taxonomy" id="13715"/>
    <lineage>
        <taxon>Eukaryota</taxon>
        <taxon>Viridiplantae</taxon>
        <taxon>Streptophyta</taxon>
        <taxon>Embryophyta</taxon>
        <taxon>Tracheophyta</taxon>
        <taxon>Spermatophyta</taxon>
        <taxon>Magnoliopsida</taxon>
        <taxon>Trochodendrales</taxon>
        <taxon>Trochodendraceae</taxon>
        <taxon>Tetracentron</taxon>
    </lineage>
</organism>